<keyword evidence="7" id="KW-0520">NAD</keyword>
<dbReference type="InterPro" id="IPR055414">
    <property type="entry name" value="LRR_R13L4/SHOC2-like"/>
</dbReference>
<dbReference type="Pfam" id="PF03106">
    <property type="entry name" value="WRKY"/>
    <property type="match status" value="2"/>
</dbReference>
<dbReference type="InterPro" id="IPR058192">
    <property type="entry name" value="WHD_ROQ1-like"/>
</dbReference>
<dbReference type="SUPFAM" id="SSF52540">
    <property type="entry name" value="P-loop containing nucleoside triphosphate hydrolases"/>
    <property type="match status" value="1"/>
</dbReference>
<organism evidence="14 15">
    <name type="scientific">Rubus argutus</name>
    <name type="common">Southern blackberry</name>
    <dbReference type="NCBI Taxonomy" id="59490"/>
    <lineage>
        <taxon>Eukaryota</taxon>
        <taxon>Viridiplantae</taxon>
        <taxon>Streptophyta</taxon>
        <taxon>Embryophyta</taxon>
        <taxon>Tracheophyta</taxon>
        <taxon>Spermatophyta</taxon>
        <taxon>Magnoliopsida</taxon>
        <taxon>eudicotyledons</taxon>
        <taxon>Gunneridae</taxon>
        <taxon>Pentapetalae</taxon>
        <taxon>rosids</taxon>
        <taxon>fabids</taxon>
        <taxon>Rosales</taxon>
        <taxon>Rosaceae</taxon>
        <taxon>Rosoideae</taxon>
        <taxon>Rosoideae incertae sedis</taxon>
        <taxon>Rubus</taxon>
    </lineage>
</organism>
<evidence type="ECO:0000256" key="12">
    <source>
        <dbReference type="SAM" id="MobiDB-lite"/>
    </source>
</evidence>
<dbReference type="GO" id="GO:0043565">
    <property type="term" value="F:sequence-specific DNA binding"/>
    <property type="evidence" value="ECO:0007669"/>
    <property type="project" value="InterPro"/>
</dbReference>
<feature type="compositionally biased region" description="Low complexity" evidence="12">
    <location>
        <begin position="1273"/>
        <end position="1283"/>
    </location>
</feature>
<evidence type="ECO:0000313" key="14">
    <source>
        <dbReference type="EMBL" id="KAK9943510.1"/>
    </source>
</evidence>
<dbReference type="InterPro" id="IPR011713">
    <property type="entry name" value="Leu-rich_rpt_3"/>
</dbReference>
<dbReference type="Gene3D" id="2.20.25.80">
    <property type="entry name" value="WRKY domain"/>
    <property type="match status" value="2"/>
</dbReference>
<evidence type="ECO:0000313" key="15">
    <source>
        <dbReference type="Proteomes" id="UP001457282"/>
    </source>
</evidence>
<dbReference type="PANTHER" id="PTHR11017:SF573">
    <property type="entry name" value="ADP-RIBOSYL CYCLASE_CYCLIC ADP-RIBOSE HYDROLASE"/>
    <property type="match status" value="1"/>
</dbReference>
<dbReference type="GO" id="GO:0043531">
    <property type="term" value="F:ADP binding"/>
    <property type="evidence" value="ECO:0007669"/>
    <property type="project" value="InterPro"/>
</dbReference>
<dbReference type="InterPro" id="IPR044974">
    <property type="entry name" value="Disease_R_plants"/>
</dbReference>
<evidence type="ECO:0000256" key="9">
    <source>
        <dbReference type="ARBA" id="ARBA00023163"/>
    </source>
</evidence>
<feature type="domain" description="WRKY" evidence="13">
    <location>
        <begin position="1071"/>
        <end position="1127"/>
    </location>
</feature>
<dbReference type="InterPro" id="IPR002182">
    <property type="entry name" value="NB-ARC"/>
</dbReference>
<dbReference type="Pfam" id="PF23282">
    <property type="entry name" value="WHD_ROQ1"/>
    <property type="match status" value="1"/>
</dbReference>
<evidence type="ECO:0000256" key="5">
    <source>
        <dbReference type="ARBA" id="ARBA00022821"/>
    </source>
</evidence>
<feature type="region of interest" description="Disordered" evidence="12">
    <location>
        <begin position="1262"/>
        <end position="1283"/>
    </location>
</feature>
<dbReference type="SMART" id="SM00774">
    <property type="entry name" value="WRKY"/>
    <property type="match status" value="2"/>
</dbReference>
<keyword evidence="4" id="KW-0677">Repeat</keyword>
<evidence type="ECO:0000256" key="6">
    <source>
        <dbReference type="ARBA" id="ARBA00023015"/>
    </source>
</evidence>
<accession>A0AAW1Y4X5</accession>
<dbReference type="GO" id="GO:0003700">
    <property type="term" value="F:DNA-binding transcription factor activity"/>
    <property type="evidence" value="ECO:0007669"/>
    <property type="project" value="InterPro"/>
</dbReference>
<keyword evidence="3" id="KW-0433">Leucine-rich repeat</keyword>
<feature type="domain" description="WRKY" evidence="13">
    <location>
        <begin position="1153"/>
        <end position="1209"/>
    </location>
</feature>
<evidence type="ECO:0000259" key="13">
    <source>
        <dbReference type="PROSITE" id="PS50811"/>
    </source>
</evidence>
<dbReference type="Pfam" id="PF23598">
    <property type="entry name" value="LRR_14"/>
    <property type="match status" value="1"/>
</dbReference>
<dbReference type="InterPro" id="IPR036576">
    <property type="entry name" value="WRKY_dom_sf"/>
</dbReference>
<dbReference type="InterPro" id="IPR045344">
    <property type="entry name" value="C-JID"/>
</dbReference>
<proteinExistence type="predicted"/>
<protein>
    <recommendedName>
        <fullName evidence="2">ADP-ribosyl cyclase/cyclic ADP-ribose hydrolase</fullName>
        <ecNumber evidence="2">3.2.2.6</ecNumber>
    </recommendedName>
</protein>
<dbReference type="Pfam" id="PF20160">
    <property type="entry name" value="C-JID"/>
    <property type="match status" value="1"/>
</dbReference>
<dbReference type="InterPro" id="IPR003657">
    <property type="entry name" value="WRKY_dom"/>
</dbReference>
<keyword evidence="9" id="KW-0804">Transcription</keyword>
<evidence type="ECO:0000256" key="1">
    <source>
        <dbReference type="ARBA" id="ARBA00004123"/>
    </source>
</evidence>
<dbReference type="GO" id="GO:0006952">
    <property type="term" value="P:defense response"/>
    <property type="evidence" value="ECO:0007669"/>
    <property type="project" value="UniProtKB-KW"/>
</dbReference>
<dbReference type="InterPro" id="IPR027417">
    <property type="entry name" value="P-loop_NTPase"/>
</dbReference>
<dbReference type="Gene3D" id="3.80.10.10">
    <property type="entry name" value="Ribonuclease Inhibitor"/>
    <property type="match status" value="2"/>
</dbReference>
<dbReference type="PANTHER" id="PTHR11017">
    <property type="entry name" value="LEUCINE-RICH REPEAT-CONTAINING PROTEIN"/>
    <property type="match status" value="1"/>
</dbReference>
<keyword evidence="8" id="KW-0238">DNA-binding</keyword>
<dbReference type="InterPro" id="IPR042197">
    <property type="entry name" value="Apaf_helical"/>
</dbReference>
<evidence type="ECO:0000256" key="4">
    <source>
        <dbReference type="ARBA" id="ARBA00022737"/>
    </source>
</evidence>
<dbReference type="SUPFAM" id="SSF52058">
    <property type="entry name" value="L domain-like"/>
    <property type="match status" value="1"/>
</dbReference>
<dbReference type="InterPro" id="IPR001611">
    <property type="entry name" value="Leu-rich_rpt"/>
</dbReference>
<dbReference type="Pfam" id="PF00931">
    <property type="entry name" value="NB-ARC"/>
    <property type="match status" value="1"/>
</dbReference>
<dbReference type="SUPFAM" id="SSF118290">
    <property type="entry name" value="WRKY DNA-binding domain"/>
    <property type="match status" value="2"/>
</dbReference>
<dbReference type="SUPFAM" id="SSF46785">
    <property type="entry name" value="Winged helix' DNA-binding domain"/>
    <property type="match status" value="1"/>
</dbReference>
<dbReference type="GO" id="GO:0005634">
    <property type="term" value="C:nucleus"/>
    <property type="evidence" value="ECO:0007669"/>
    <property type="project" value="UniProtKB-SubCell"/>
</dbReference>
<sequence>MGAFCKFCREDAELIKHIVEDVSEKQIRISPCKANDNLVGMDSHLQKMRLRLCLLIDDVRVVGIWGMSGIGKTTVARAVYDEIVDQFDHSCFLGNVKEGFGNQVRMQEQLLSGILKKEVRIDSLNDGYKMMGRLSGKRVLVVLDDVANSNQIKILVGPEPSFGAGSRIIVTTWDSHVVSEFERYEVSSLSDCDAHKLFCQHAFKINKPSEEYDNLSRHAVVYAQGVPLALKILGSHLVGRSVSEWKEELDKIKKFPNTGIQKVFRTSFDGLDDSQKKLFLDIACFFKGMHKDYVTKVLGSCDGFYPHTGLKVLVEKALVTISKFGRLEMHDLPQEIGRGIVQSEKPWKHSRLWNYEDVQNVLTQNKAMKVEGIMVELSNSGDICLDAEAVASMTNLRLLRITYPQYSNQFDEFLRFEGGRWPKQYLRQPENCRQQLNGDPKFLSHKLMVLAWHGCPLKSLPFNFDPKNLVDLDMRYSLIEQLWQGTKSVKELISINLSYCRDLNKIPVCTEAPKLEKLFLEDCRSLLEVDQSISALKNLVFLSLKGCTELKILPSSIHLMKSLKILNLCGCSNLEMFPEILEDMEALLKLELGYSGIRELPSSIERLRRLESLNMIHCRSLVSLPDSICNLAELRYLNLTWCSKLCNLPENLGNLQSLRVLEAREIGIKQLPVSILRLNLGRLKLNGSKQMEVPLSSWPSSIEDCCTVVVHIDLSYCNLLELSDAIAYFPSLKILRLSRNNLESLPAIMNRLVFLEQLELDGCKRLKSIPELSSSISYINGHDCTALETVSTPKRPYDMGRCFTFSNCSQLVQEDIFRDIVETHSPPQGNYSRPFYMSFPGSEMPGWFRHQCRGSSVTAQLPPNWFDNKFLGFAICAVTNTPQGFGTHYKLTAQCFCTFRGNRCEYRFSFYLFDGLFFIKNSLESNHMLMGYVPWSEFGINGGEEVNERRYTEATFEVLNDKGHFGGIKCCGVRFFFANNEEVSYQDFGEPMVHYERSLEGCSAEPITNDEDEQYLKLSELFDGANRNSREYDSESDCEIEDNDSSGKRKILSRWTQEVRVASGLKQGHQDDGFSWMWYSQGYQDEEMQYIRSKHRCTHKPSCSAKSKVRTSIDDPTILEITYIGRHTCWKTLPMLTHQVRVAPGMAPEGPFDGFSWGKYGQMDILGAKYPRVCYVCIPPNVRGCMAIKEVQLCDDDQKILKITYRGRHTCIQASTVSIGGWCDDRIFEGGGALRIHGRLEEDDPIDFEEALDFNGLMERTREVMESGDDQPNESNSISNNNP</sequence>
<gene>
    <name evidence="14" type="ORF">M0R45_009116</name>
</gene>
<evidence type="ECO:0000256" key="8">
    <source>
        <dbReference type="ARBA" id="ARBA00023125"/>
    </source>
</evidence>
<comment type="catalytic activity">
    <reaction evidence="11">
        <text>NAD(+) + H2O = ADP-D-ribose + nicotinamide + H(+)</text>
        <dbReference type="Rhea" id="RHEA:16301"/>
        <dbReference type="ChEBI" id="CHEBI:15377"/>
        <dbReference type="ChEBI" id="CHEBI:15378"/>
        <dbReference type="ChEBI" id="CHEBI:17154"/>
        <dbReference type="ChEBI" id="CHEBI:57540"/>
        <dbReference type="ChEBI" id="CHEBI:57967"/>
        <dbReference type="EC" id="3.2.2.6"/>
    </reaction>
    <physiologicalReaction direction="left-to-right" evidence="11">
        <dbReference type="Rhea" id="RHEA:16302"/>
    </physiologicalReaction>
</comment>
<evidence type="ECO:0000256" key="7">
    <source>
        <dbReference type="ARBA" id="ARBA00023027"/>
    </source>
</evidence>
<comment type="subcellular location">
    <subcellularLocation>
        <location evidence="1">Nucleus</location>
    </subcellularLocation>
</comment>
<dbReference type="EMBL" id="JBEDUW010000002">
    <property type="protein sequence ID" value="KAK9943510.1"/>
    <property type="molecule type" value="Genomic_DNA"/>
</dbReference>
<comment type="caution">
    <text evidence="14">The sequence shown here is derived from an EMBL/GenBank/DDBJ whole genome shotgun (WGS) entry which is preliminary data.</text>
</comment>
<dbReference type="Gene3D" id="3.40.50.300">
    <property type="entry name" value="P-loop containing nucleotide triphosphate hydrolases"/>
    <property type="match status" value="1"/>
</dbReference>
<dbReference type="EC" id="3.2.2.6" evidence="2"/>
<evidence type="ECO:0000256" key="2">
    <source>
        <dbReference type="ARBA" id="ARBA00011982"/>
    </source>
</evidence>
<keyword evidence="5" id="KW-0611">Plant defense</keyword>
<dbReference type="PROSITE" id="PS50811">
    <property type="entry name" value="WRKY"/>
    <property type="match status" value="2"/>
</dbReference>
<dbReference type="GO" id="GO:0051707">
    <property type="term" value="P:response to other organism"/>
    <property type="evidence" value="ECO:0007669"/>
    <property type="project" value="UniProtKB-ARBA"/>
</dbReference>
<evidence type="ECO:0000256" key="3">
    <source>
        <dbReference type="ARBA" id="ARBA00022614"/>
    </source>
</evidence>
<keyword evidence="15" id="KW-1185">Reference proteome</keyword>
<name>A0AAW1Y4X5_RUBAR</name>
<dbReference type="InterPro" id="IPR036390">
    <property type="entry name" value="WH_DNA-bd_sf"/>
</dbReference>
<dbReference type="Proteomes" id="UP001457282">
    <property type="component" value="Unassembled WGS sequence"/>
</dbReference>
<dbReference type="GO" id="GO:0061809">
    <property type="term" value="F:NAD+ nucleosidase activity, cyclic ADP-ribose generating"/>
    <property type="evidence" value="ECO:0007669"/>
    <property type="project" value="UniProtKB-EC"/>
</dbReference>
<dbReference type="Gene3D" id="1.10.8.430">
    <property type="entry name" value="Helical domain of apoptotic protease-activating factors"/>
    <property type="match status" value="1"/>
</dbReference>
<reference evidence="14 15" key="1">
    <citation type="journal article" date="2023" name="G3 (Bethesda)">
        <title>A chromosome-length genome assembly and annotation of blackberry (Rubus argutus, cv. 'Hillquist').</title>
        <authorList>
            <person name="Bruna T."/>
            <person name="Aryal R."/>
            <person name="Dudchenko O."/>
            <person name="Sargent D.J."/>
            <person name="Mead D."/>
            <person name="Buti M."/>
            <person name="Cavallini A."/>
            <person name="Hytonen T."/>
            <person name="Andres J."/>
            <person name="Pham M."/>
            <person name="Weisz D."/>
            <person name="Mascagni F."/>
            <person name="Usai G."/>
            <person name="Natali L."/>
            <person name="Bassil N."/>
            <person name="Fernandez G.E."/>
            <person name="Lomsadze A."/>
            <person name="Armour M."/>
            <person name="Olukolu B."/>
            <person name="Poorten T."/>
            <person name="Britton C."/>
            <person name="Davik J."/>
            <person name="Ashrafi H."/>
            <person name="Aiden E.L."/>
            <person name="Borodovsky M."/>
            <person name="Worthington M."/>
        </authorList>
    </citation>
    <scope>NUCLEOTIDE SEQUENCE [LARGE SCALE GENOMIC DNA]</scope>
    <source>
        <strain evidence="14">PI 553951</strain>
    </source>
</reference>
<keyword evidence="6" id="KW-0805">Transcription regulation</keyword>
<dbReference type="PRINTS" id="PR00364">
    <property type="entry name" value="DISEASERSIST"/>
</dbReference>
<evidence type="ECO:0000256" key="11">
    <source>
        <dbReference type="ARBA" id="ARBA00047304"/>
    </source>
</evidence>
<keyword evidence="10" id="KW-0539">Nucleus</keyword>
<dbReference type="PROSITE" id="PS51450">
    <property type="entry name" value="LRR"/>
    <property type="match status" value="1"/>
</dbReference>
<dbReference type="Pfam" id="PF07725">
    <property type="entry name" value="LRR_3"/>
    <property type="match status" value="1"/>
</dbReference>
<evidence type="ECO:0000256" key="10">
    <source>
        <dbReference type="ARBA" id="ARBA00023242"/>
    </source>
</evidence>
<dbReference type="InterPro" id="IPR032675">
    <property type="entry name" value="LRR_dom_sf"/>
</dbReference>